<dbReference type="Pfam" id="PF03874">
    <property type="entry name" value="RNA_pol_Rpb4"/>
    <property type="match status" value="1"/>
</dbReference>
<feature type="compositionally biased region" description="Low complexity" evidence="4">
    <location>
        <begin position="91"/>
        <end position="100"/>
    </location>
</feature>
<feature type="domain" description="RNA polymerase Rpb4/RPC9 core" evidence="5">
    <location>
        <begin position="104"/>
        <end position="208"/>
    </location>
</feature>
<evidence type="ECO:0000313" key="6">
    <source>
        <dbReference type="EMBL" id="ODV95658.1"/>
    </source>
</evidence>
<accession>A0A1E4TVH7</accession>
<dbReference type="GO" id="GO:0006368">
    <property type="term" value="P:transcription elongation by RNA polymerase II"/>
    <property type="evidence" value="ECO:0007669"/>
    <property type="project" value="EnsemblFungi"/>
</dbReference>
<keyword evidence="7" id="KW-1185">Reference proteome</keyword>
<dbReference type="GO" id="GO:0005665">
    <property type="term" value="C:RNA polymerase II, core complex"/>
    <property type="evidence" value="ECO:0007669"/>
    <property type="project" value="EnsemblFungi"/>
</dbReference>
<dbReference type="GO" id="GO:0006367">
    <property type="term" value="P:transcription initiation at RNA polymerase II promoter"/>
    <property type="evidence" value="ECO:0007669"/>
    <property type="project" value="EnsemblFungi"/>
</dbReference>
<dbReference type="AlphaFoldDB" id="A0A1E4TVH7"/>
<dbReference type="OrthoDB" id="2186918at2759"/>
<comment type="subcellular location">
    <subcellularLocation>
        <location evidence="1">Nucleus</location>
    </subcellularLocation>
</comment>
<dbReference type="GO" id="GO:0031369">
    <property type="term" value="F:translation initiation factor binding"/>
    <property type="evidence" value="ECO:0007669"/>
    <property type="project" value="EnsemblFungi"/>
</dbReference>
<name>A0A1E4TVH7_PACTA</name>
<sequence>MNISTSTFGTRRRRRASQTIDDEENAAELKLGPEFQIDQMDHQGNHQKLITLNLSEARILIREALKVRRRQMRKDRGEPEFNGQGQGGENGNNQDGVGNIDIDDDDDDDETLANVALAPSANEVLRKTMDYLSTFSRFKDDQTVGAVESLLKGPENKDLHPFEIAQLGSLDLEESEEALSLIPSLNNKKSKRELQTILDELHRLERPY</sequence>
<dbReference type="PANTHER" id="PTHR21297">
    <property type="entry name" value="DNA-DIRECTED RNA POLYMERASE II"/>
    <property type="match status" value="1"/>
</dbReference>
<evidence type="ECO:0000256" key="4">
    <source>
        <dbReference type="SAM" id="MobiDB-lite"/>
    </source>
</evidence>
<evidence type="ECO:0000313" key="7">
    <source>
        <dbReference type="Proteomes" id="UP000094236"/>
    </source>
</evidence>
<dbReference type="STRING" id="669874.A0A1E4TVH7"/>
<dbReference type="InterPro" id="IPR038324">
    <property type="entry name" value="Rpb4/RPC9_sf"/>
</dbReference>
<feature type="region of interest" description="Disordered" evidence="4">
    <location>
        <begin position="1"/>
        <end position="21"/>
    </location>
</feature>
<feature type="region of interest" description="Disordered" evidence="4">
    <location>
        <begin position="69"/>
        <end position="108"/>
    </location>
</feature>
<dbReference type="GO" id="GO:0000166">
    <property type="term" value="F:nucleotide binding"/>
    <property type="evidence" value="ECO:0007669"/>
    <property type="project" value="InterPro"/>
</dbReference>
<evidence type="ECO:0000256" key="3">
    <source>
        <dbReference type="ARBA" id="ARBA00025724"/>
    </source>
</evidence>
<evidence type="ECO:0000256" key="2">
    <source>
        <dbReference type="ARBA" id="ARBA00023242"/>
    </source>
</evidence>
<dbReference type="Gene3D" id="1.20.1250.40">
    <property type="match status" value="1"/>
</dbReference>
<reference evidence="7" key="1">
    <citation type="submission" date="2016-05" db="EMBL/GenBank/DDBJ databases">
        <title>Comparative genomics of biotechnologically important yeasts.</title>
        <authorList>
            <consortium name="DOE Joint Genome Institute"/>
            <person name="Riley R."/>
            <person name="Haridas S."/>
            <person name="Wolfe K.H."/>
            <person name="Lopes M.R."/>
            <person name="Hittinger C.T."/>
            <person name="Goker M."/>
            <person name="Salamov A."/>
            <person name="Wisecaver J."/>
            <person name="Long T.M."/>
            <person name="Aerts A.L."/>
            <person name="Barry K."/>
            <person name="Choi C."/>
            <person name="Clum A."/>
            <person name="Coughlan A.Y."/>
            <person name="Deshpande S."/>
            <person name="Douglass A.P."/>
            <person name="Hanson S.J."/>
            <person name="Klenk H.-P."/>
            <person name="Labutti K."/>
            <person name="Lapidus A."/>
            <person name="Lindquist E."/>
            <person name="Lipzen A."/>
            <person name="Meier-Kolthoff J.P."/>
            <person name="Ohm R.A."/>
            <person name="Otillar R.P."/>
            <person name="Pangilinan J."/>
            <person name="Peng Y."/>
            <person name="Rokas A."/>
            <person name="Rosa C.A."/>
            <person name="Scheuner C."/>
            <person name="Sibirny A.A."/>
            <person name="Slot J.C."/>
            <person name="Stielow J.B."/>
            <person name="Sun H."/>
            <person name="Kurtzman C.P."/>
            <person name="Blackwell M."/>
            <person name="Grigoriev I.V."/>
            <person name="Jeffries T.W."/>
        </authorList>
    </citation>
    <scope>NUCLEOTIDE SEQUENCE [LARGE SCALE GENOMIC DNA]</scope>
    <source>
        <strain evidence="7">NRRL Y-2460</strain>
    </source>
</reference>
<dbReference type="EMBL" id="KV454014">
    <property type="protein sequence ID" value="ODV95658.1"/>
    <property type="molecule type" value="Genomic_DNA"/>
</dbReference>
<organism evidence="6 7">
    <name type="scientific">Pachysolen tannophilus NRRL Y-2460</name>
    <dbReference type="NCBI Taxonomy" id="669874"/>
    <lineage>
        <taxon>Eukaryota</taxon>
        <taxon>Fungi</taxon>
        <taxon>Dikarya</taxon>
        <taxon>Ascomycota</taxon>
        <taxon>Saccharomycotina</taxon>
        <taxon>Pichiomycetes</taxon>
        <taxon>Pachysolenaceae</taxon>
        <taxon>Pachysolen</taxon>
    </lineage>
</organism>
<dbReference type="SUPFAM" id="SSF47819">
    <property type="entry name" value="HRDC-like"/>
    <property type="match status" value="1"/>
</dbReference>
<gene>
    <name evidence="6" type="ORF">PACTADRAFT_50355</name>
</gene>
<dbReference type="InterPro" id="IPR010997">
    <property type="entry name" value="HRDC-like_sf"/>
</dbReference>
<dbReference type="GO" id="GO:0000288">
    <property type="term" value="P:nuclear-transcribed mRNA catabolic process, deadenylation-dependent decay"/>
    <property type="evidence" value="ECO:0007669"/>
    <property type="project" value="EnsemblFungi"/>
</dbReference>
<dbReference type="SMART" id="SM00657">
    <property type="entry name" value="RPOL4c"/>
    <property type="match status" value="1"/>
</dbReference>
<dbReference type="GO" id="GO:0003727">
    <property type="term" value="F:single-stranded RNA binding"/>
    <property type="evidence" value="ECO:0007669"/>
    <property type="project" value="EnsemblFungi"/>
</dbReference>
<dbReference type="InterPro" id="IPR045222">
    <property type="entry name" value="Rpb4-like"/>
</dbReference>
<dbReference type="InterPro" id="IPR006590">
    <property type="entry name" value="RNA_pol_Rpb4/RPC9_core"/>
</dbReference>
<dbReference type="Proteomes" id="UP000094236">
    <property type="component" value="Unassembled WGS sequence"/>
</dbReference>
<evidence type="ECO:0000259" key="5">
    <source>
        <dbReference type="SMART" id="SM00657"/>
    </source>
</evidence>
<dbReference type="GO" id="GO:0000932">
    <property type="term" value="C:P-body"/>
    <property type="evidence" value="ECO:0007669"/>
    <property type="project" value="EnsemblFungi"/>
</dbReference>
<dbReference type="GO" id="GO:0003697">
    <property type="term" value="F:single-stranded DNA binding"/>
    <property type="evidence" value="ECO:0007669"/>
    <property type="project" value="EnsemblFungi"/>
</dbReference>
<dbReference type="GO" id="GO:0003968">
    <property type="term" value="F:RNA-directed RNA polymerase activity"/>
    <property type="evidence" value="ECO:0007669"/>
    <property type="project" value="EnsemblFungi"/>
</dbReference>
<keyword evidence="2" id="KW-0539">Nucleus</keyword>
<dbReference type="InterPro" id="IPR005574">
    <property type="entry name" value="Rpb4/RPC9"/>
</dbReference>
<dbReference type="GO" id="GO:0045948">
    <property type="term" value="P:positive regulation of translational initiation"/>
    <property type="evidence" value="ECO:0007669"/>
    <property type="project" value="EnsemblFungi"/>
</dbReference>
<comment type="similarity">
    <text evidence="3">Belongs to the eukaryotic RPB4 RNA polymerase subunit family.</text>
</comment>
<protein>
    <recommendedName>
        <fullName evidence="5">RNA polymerase Rpb4/RPC9 core domain-containing protein</fullName>
    </recommendedName>
</protein>
<evidence type="ECO:0000256" key="1">
    <source>
        <dbReference type="ARBA" id="ARBA00004123"/>
    </source>
</evidence>
<dbReference type="GO" id="GO:1990328">
    <property type="term" value="C:RPB4-RPB7 complex"/>
    <property type="evidence" value="ECO:0007669"/>
    <property type="project" value="EnsemblFungi"/>
</dbReference>
<proteinExistence type="inferred from homology"/>